<dbReference type="EMBL" id="CAMXCT030006611">
    <property type="protein sequence ID" value="CAL4804225.1"/>
    <property type="molecule type" value="Genomic_DNA"/>
</dbReference>
<dbReference type="Proteomes" id="UP001152797">
    <property type="component" value="Unassembled WGS sequence"/>
</dbReference>
<comment type="caution">
    <text evidence="1">The sequence shown here is derived from an EMBL/GenBank/DDBJ whole genome shotgun (WGS) entry which is preliminary data.</text>
</comment>
<reference evidence="1" key="1">
    <citation type="submission" date="2022-10" db="EMBL/GenBank/DDBJ databases">
        <authorList>
            <person name="Chen Y."/>
            <person name="Dougan E. K."/>
            <person name="Chan C."/>
            <person name="Rhodes N."/>
            <person name="Thang M."/>
        </authorList>
    </citation>
    <scope>NUCLEOTIDE SEQUENCE</scope>
</reference>
<proteinExistence type="predicted"/>
<gene>
    <name evidence="1" type="ORF">C1SCF055_LOCUS41602</name>
</gene>
<keyword evidence="3" id="KW-1185">Reference proteome</keyword>
<evidence type="ECO:0000313" key="1">
    <source>
        <dbReference type="EMBL" id="CAI4016913.1"/>
    </source>
</evidence>
<organism evidence="1">
    <name type="scientific">Cladocopium goreaui</name>
    <dbReference type="NCBI Taxonomy" id="2562237"/>
    <lineage>
        <taxon>Eukaryota</taxon>
        <taxon>Sar</taxon>
        <taxon>Alveolata</taxon>
        <taxon>Dinophyceae</taxon>
        <taxon>Suessiales</taxon>
        <taxon>Symbiodiniaceae</taxon>
        <taxon>Cladocopium</taxon>
    </lineage>
</organism>
<name>A0A9P1DVN8_9DINO</name>
<dbReference type="AlphaFoldDB" id="A0A9P1DVN8"/>
<dbReference type="EMBL" id="CAMXCT020006611">
    <property type="protein sequence ID" value="CAL1170288.1"/>
    <property type="molecule type" value="Genomic_DNA"/>
</dbReference>
<accession>A0A9P1DVN8</accession>
<reference evidence="2" key="2">
    <citation type="submission" date="2024-04" db="EMBL/GenBank/DDBJ databases">
        <authorList>
            <person name="Chen Y."/>
            <person name="Shah S."/>
            <person name="Dougan E. K."/>
            <person name="Thang M."/>
            <person name="Chan C."/>
        </authorList>
    </citation>
    <scope>NUCLEOTIDE SEQUENCE [LARGE SCALE GENOMIC DNA]</scope>
</reference>
<protein>
    <submittedName>
        <fullName evidence="1">Uncharacterized protein</fullName>
    </submittedName>
</protein>
<evidence type="ECO:0000313" key="2">
    <source>
        <dbReference type="EMBL" id="CAL1170288.1"/>
    </source>
</evidence>
<sequence length="99" mass="11177">MNHKKPCAYVFCKTRSHWVHTNIISLAPEHRWHEYVDSLLVTCLTEEYPPAFSAALAGAVADCFLGPLQAPEIEAWVQEALQACAHIRTEAQWLPDFQG</sequence>
<dbReference type="EMBL" id="CAMXCT010006611">
    <property type="protein sequence ID" value="CAI4016913.1"/>
    <property type="molecule type" value="Genomic_DNA"/>
</dbReference>
<evidence type="ECO:0000313" key="3">
    <source>
        <dbReference type="Proteomes" id="UP001152797"/>
    </source>
</evidence>